<dbReference type="InterPro" id="IPR000033">
    <property type="entry name" value="LDLR_classB_rpt"/>
</dbReference>
<feature type="domain" description="EGF-like" evidence="4">
    <location>
        <begin position="302"/>
        <end position="349"/>
    </location>
</feature>
<sequence>MFFIMTTTFLSLIKVFSIAASSHRIVETTVVETQRTANTLQFLVTNKSEIWRVESNGDKHRYSTNTTAIGDVDYHLGKNILIWIDAEKHAIHSQSLDINSTTPHVIFKQFKDWQPVALSVDFIGNKIYVADILGAKVDVFELDARYHAVAVGTDLVRPSDIKLDPYVGLLFILDGFRIVRASMDGSSSVSVIRQGIRGLHGFSIDLIDKRIYWARGADFQVMFSNYLGEEVQTLGKNSSSQLIWTKFTTFNGSVFWAGNFVNYKSRYRIEEKEKHGKSIYQSNPVPSIKVLHAAIQFPVSNPCGTDNGGCQQMCVLTSSSKNEKDKNRVSYTCACNIGWTLSENSKNCTLATDFLMYAQLNIMKSHLIERCTSSFCEPHLPIIGDKYIFRDFEYQYADNYLYYIKVMSLKYDAIYKVQPNNSVPEVFLLGKYENYQSLTIDRITSNLYFTDSLKGTINVVSTRNSSQKALILENLEQPEDIVIHQNKGFLFFFQTNQSTKITLLSRTNIDGSNLTVFHDVPLKKHCGFAIDVHDDTIYWYEWRKRHLQYSNLDVGEVRNLETSLTKYLYAISVHDKWIYVATTTSEGIWRFNKKTGEQPELILADFTNRITKVKVFSSNVQKMNSARRCIIHNGGCFEFCFGLPQDTNRSWTKVCANSNEEMCKNKNKCLSPPSS</sequence>
<evidence type="ECO:0000259" key="4">
    <source>
        <dbReference type="SMART" id="SM00181"/>
    </source>
</evidence>
<dbReference type="SMART" id="SM00135">
    <property type="entry name" value="LY"/>
    <property type="match status" value="7"/>
</dbReference>
<proteinExistence type="predicted"/>
<dbReference type="InParanoid" id="A0A7M7ILG1"/>
<dbReference type="GO" id="GO:0042813">
    <property type="term" value="F:Wnt receptor activity"/>
    <property type="evidence" value="ECO:0007669"/>
    <property type="project" value="TreeGrafter"/>
</dbReference>
<dbReference type="SUPFAM" id="SSF57196">
    <property type="entry name" value="EGF/Laminin"/>
    <property type="match status" value="1"/>
</dbReference>
<dbReference type="PANTHER" id="PTHR46513">
    <property type="entry name" value="VITELLOGENIN RECEPTOR-LIKE PROTEIN-RELATED-RELATED"/>
    <property type="match status" value="1"/>
</dbReference>
<reference evidence="5" key="1">
    <citation type="submission" date="2021-01" db="UniProtKB">
        <authorList>
            <consortium name="EnsemblMetazoa"/>
        </authorList>
    </citation>
    <scope>IDENTIFICATION</scope>
</reference>
<dbReference type="GeneID" id="107980701"/>
<dbReference type="Gene3D" id="2.120.10.30">
    <property type="entry name" value="TolB, C-terminal domain"/>
    <property type="match status" value="2"/>
</dbReference>
<dbReference type="GO" id="GO:0060070">
    <property type="term" value="P:canonical Wnt signaling pathway"/>
    <property type="evidence" value="ECO:0007669"/>
    <property type="project" value="TreeGrafter"/>
</dbReference>
<dbReference type="SMART" id="SM00181">
    <property type="entry name" value="EGF"/>
    <property type="match status" value="1"/>
</dbReference>
<accession>A0A7M7ILG1</accession>
<evidence type="ECO:0000313" key="5">
    <source>
        <dbReference type="EnsemblMetazoa" id="XP_016837825"/>
    </source>
</evidence>
<dbReference type="GO" id="GO:0005886">
    <property type="term" value="C:plasma membrane"/>
    <property type="evidence" value="ECO:0007669"/>
    <property type="project" value="TreeGrafter"/>
</dbReference>
<dbReference type="RefSeq" id="XP_016837825.1">
    <property type="nucleotide sequence ID" value="XM_016982336.3"/>
</dbReference>
<dbReference type="KEGG" id="nvi:107980701"/>
<dbReference type="InterPro" id="IPR000742">
    <property type="entry name" value="EGF"/>
</dbReference>
<dbReference type="AlphaFoldDB" id="A0A7M7ILG1"/>
<organism evidence="5 6">
    <name type="scientific">Nasonia vitripennis</name>
    <name type="common">Parasitic wasp</name>
    <dbReference type="NCBI Taxonomy" id="7425"/>
    <lineage>
        <taxon>Eukaryota</taxon>
        <taxon>Metazoa</taxon>
        <taxon>Ecdysozoa</taxon>
        <taxon>Arthropoda</taxon>
        <taxon>Hexapoda</taxon>
        <taxon>Insecta</taxon>
        <taxon>Pterygota</taxon>
        <taxon>Neoptera</taxon>
        <taxon>Endopterygota</taxon>
        <taxon>Hymenoptera</taxon>
        <taxon>Apocrita</taxon>
        <taxon>Proctotrupomorpha</taxon>
        <taxon>Chalcidoidea</taxon>
        <taxon>Pteromalidae</taxon>
        <taxon>Pteromalinae</taxon>
        <taxon>Nasonia</taxon>
    </lineage>
</organism>
<dbReference type="InterPro" id="IPR050778">
    <property type="entry name" value="Cueball_EGF_LRP_Nidogen"/>
</dbReference>
<evidence type="ECO:0000256" key="3">
    <source>
        <dbReference type="SAM" id="SignalP"/>
    </source>
</evidence>
<feature type="chain" id="PRO_5029670469" description="EGF-like domain-containing protein" evidence="3">
    <location>
        <begin position="20"/>
        <end position="675"/>
    </location>
</feature>
<name>A0A7M7ILG1_NASVI</name>
<dbReference type="InterPro" id="IPR011042">
    <property type="entry name" value="6-blade_b-propeller_TolB-like"/>
</dbReference>
<dbReference type="OrthoDB" id="7696900at2759"/>
<evidence type="ECO:0000256" key="1">
    <source>
        <dbReference type="ARBA" id="ARBA00022536"/>
    </source>
</evidence>
<protein>
    <recommendedName>
        <fullName evidence="4">EGF-like domain-containing protein</fullName>
    </recommendedName>
</protein>
<keyword evidence="6" id="KW-1185">Reference proteome</keyword>
<dbReference type="PANTHER" id="PTHR46513:SF13">
    <property type="entry name" value="EGF-LIKE DOMAIN-CONTAINING PROTEIN"/>
    <property type="match status" value="1"/>
</dbReference>
<dbReference type="EnsemblMetazoa" id="XM_016982336">
    <property type="protein sequence ID" value="XP_016837825"/>
    <property type="gene ID" value="LOC107980701"/>
</dbReference>
<dbReference type="SUPFAM" id="SSF63825">
    <property type="entry name" value="YWTD domain"/>
    <property type="match status" value="2"/>
</dbReference>
<evidence type="ECO:0000313" key="6">
    <source>
        <dbReference type="Proteomes" id="UP000002358"/>
    </source>
</evidence>
<keyword evidence="2" id="KW-0677">Repeat</keyword>
<feature type="signal peptide" evidence="3">
    <location>
        <begin position="1"/>
        <end position="19"/>
    </location>
</feature>
<evidence type="ECO:0000256" key="2">
    <source>
        <dbReference type="ARBA" id="ARBA00022737"/>
    </source>
</evidence>
<dbReference type="Proteomes" id="UP000002358">
    <property type="component" value="Chromosome 2"/>
</dbReference>
<keyword evidence="1" id="KW-0245">EGF-like domain</keyword>
<dbReference type="SMR" id="A0A7M7ILG1"/>
<dbReference type="GO" id="GO:0017147">
    <property type="term" value="F:Wnt-protein binding"/>
    <property type="evidence" value="ECO:0007669"/>
    <property type="project" value="TreeGrafter"/>
</dbReference>
<keyword evidence="3" id="KW-0732">Signal</keyword>